<dbReference type="Pfam" id="PF12698">
    <property type="entry name" value="ABC2_membrane_3"/>
    <property type="match status" value="1"/>
</dbReference>
<dbReference type="GO" id="GO:0140359">
    <property type="term" value="F:ABC-type transporter activity"/>
    <property type="evidence" value="ECO:0007669"/>
    <property type="project" value="InterPro"/>
</dbReference>
<evidence type="ECO:0000256" key="1">
    <source>
        <dbReference type="ARBA" id="ARBA00004141"/>
    </source>
</evidence>
<dbReference type="Proteomes" id="UP000243217">
    <property type="component" value="Unassembled WGS sequence"/>
</dbReference>
<evidence type="ECO:0000259" key="6">
    <source>
        <dbReference type="Pfam" id="PF12698"/>
    </source>
</evidence>
<evidence type="ECO:0000313" key="8">
    <source>
        <dbReference type="Proteomes" id="UP000243217"/>
    </source>
</evidence>
<feature type="transmembrane region" description="Helical" evidence="5">
    <location>
        <begin position="206"/>
        <end position="227"/>
    </location>
</feature>
<keyword evidence="7" id="KW-0067">ATP-binding</keyword>
<dbReference type="InterPro" id="IPR013525">
    <property type="entry name" value="ABC2_TM"/>
</dbReference>
<feature type="non-terminal residue" evidence="7">
    <location>
        <position position="1"/>
    </location>
</feature>
<feature type="transmembrane region" description="Helical" evidence="5">
    <location>
        <begin position="358"/>
        <end position="379"/>
    </location>
</feature>
<dbReference type="STRING" id="74557.A0A1V9YE21"/>
<feature type="transmembrane region" description="Helical" evidence="5">
    <location>
        <begin position="247"/>
        <end position="269"/>
    </location>
</feature>
<dbReference type="InterPro" id="IPR026082">
    <property type="entry name" value="ABCA"/>
</dbReference>
<feature type="transmembrane region" description="Helical" evidence="5">
    <location>
        <begin position="313"/>
        <end position="335"/>
    </location>
</feature>
<reference evidence="7 8" key="1">
    <citation type="journal article" date="2014" name="Genome Biol. Evol.">
        <title>The secreted proteins of Achlya hypogyna and Thraustotheca clavata identify the ancestral oomycete secretome and reveal gene acquisitions by horizontal gene transfer.</title>
        <authorList>
            <person name="Misner I."/>
            <person name="Blouin N."/>
            <person name="Leonard G."/>
            <person name="Richards T.A."/>
            <person name="Lane C.E."/>
        </authorList>
    </citation>
    <scope>NUCLEOTIDE SEQUENCE [LARGE SCALE GENOMIC DNA]</scope>
    <source>
        <strain evidence="7 8">ATCC 34112</strain>
    </source>
</reference>
<feature type="transmembrane region" description="Helical" evidence="5">
    <location>
        <begin position="281"/>
        <end position="301"/>
    </location>
</feature>
<dbReference type="GO" id="GO:0005319">
    <property type="term" value="F:lipid transporter activity"/>
    <property type="evidence" value="ECO:0007669"/>
    <property type="project" value="TreeGrafter"/>
</dbReference>
<proteinExistence type="predicted"/>
<keyword evidence="7" id="KW-0547">Nucleotide-binding</keyword>
<evidence type="ECO:0000313" key="7">
    <source>
        <dbReference type="EMBL" id="OQR83993.1"/>
    </source>
</evidence>
<keyword evidence="8" id="KW-1185">Reference proteome</keyword>
<dbReference type="GO" id="GO:0005524">
    <property type="term" value="F:ATP binding"/>
    <property type="evidence" value="ECO:0007669"/>
    <property type="project" value="UniProtKB-KW"/>
</dbReference>
<sequence>PLTCQGDADLCKNIATLYKTGVISLLDVPSPAYPSNSPTVFNVTYNNPSIEANDTTGTCLYTGTSVYNRGYGISSAPVLGQYGGYVLHASASDNTYGYNVLVNTTGMHAAPIYKSMMDSTLYQLFTNKPNVQLTVTSHPLPLTAMTKTLFTTFMSFATSIFVVLAFAFFTASIVPYLVNEKHYMHNSKHQQLVSGVSLPAFWMANFAWDLLLFLIPCVIGLIAIYLFDITPFTGHDCYGCASTPFAAVIVIFILLGFALCSFCYCLSYLFNEPASSQTYTIMTNVAIGTVLMTVSVVLDTIESSKDANKVLKFFWRISPLFCVGNSLNELSIYTIKSTFGLKTKDQSAFSTNVVGWEIVYLVVEAIIFPLIAIGIDYALSFPKIKAKIFRDPKIVDPPQEIDTDVQAEADRVNSGRADRDAVVMRNLR</sequence>
<dbReference type="OrthoDB" id="10255969at2759"/>
<feature type="non-terminal residue" evidence="7">
    <location>
        <position position="428"/>
    </location>
</feature>
<dbReference type="GO" id="GO:0016020">
    <property type="term" value="C:membrane"/>
    <property type="evidence" value="ECO:0007669"/>
    <property type="project" value="UniProtKB-SubCell"/>
</dbReference>
<evidence type="ECO:0000256" key="2">
    <source>
        <dbReference type="ARBA" id="ARBA00022692"/>
    </source>
</evidence>
<dbReference type="PANTHER" id="PTHR19229:SF250">
    <property type="entry name" value="ABC TRANSPORTER DOMAIN-CONTAINING PROTEIN-RELATED"/>
    <property type="match status" value="1"/>
</dbReference>
<feature type="transmembrane region" description="Helical" evidence="5">
    <location>
        <begin position="153"/>
        <end position="178"/>
    </location>
</feature>
<protein>
    <submittedName>
        <fullName evidence="7">ATP-binding Cassette (ABC) Superfamily</fullName>
    </submittedName>
</protein>
<keyword evidence="3 5" id="KW-1133">Transmembrane helix</keyword>
<evidence type="ECO:0000256" key="3">
    <source>
        <dbReference type="ARBA" id="ARBA00022989"/>
    </source>
</evidence>
<feature type="domain" description="ABC-2 type transporter transmembrane" evidence="6">
    <location>
        <begin position="91"/>
        <end position="373"/>
    </location>
</feature>
<dbReference type="EMBL" id="JNBS01004169">
    <property type="protein sequence ID" value="OQR83993.1"/>
    <property type="molecule type" value="Genomic_DNA"/>
</dbReference>
<comment type="caution">
    <text evidence="7">The sequence shown here is derived from an EMBL/GenBank/DDBJ whole genome shotgun (WGS) entry which is preliminary data.</text>
</comment>
<evidence type="ECO:0000256" key="5">
    <source>
        <dbReference type="SAM" id="Phobius"/>
    </source>
</evidence>
<keyword evidence="4 5" id="KW-0472">Membrane</keyword>
<comment type="subcellular location">
    <subcellularLocation>
        <location evidence="1">Membrane</location>
        <topology evidence="1">Multi-pass membrane protein</topology>
    </subcellularLocation>
</comment>
<name>A0A1V9YE21_9STRA</name>
<keyword evidence="2 5" id="KW-0812">Transmembrane</keyword>
<gene>
    <name evidence="7" type="ORF">THRCLA_10887</name>
</gene>
<dbReference type="AlphaFoldDB" id="A0A1V9YE21"/>
<organism evidence="7 8">
    <name type="scientific">Thraustotheca clavata</name>
    <dbReference type="NCBI Taxonomy" id="74557"/>
    <lineage>
        <taxon>Eukaryota</taxon>
        <taxon>Sar</taxon>
        <taxon>Stramenopiles</taxon>
        <taxon>Oomycota</taxon>
        <taxon>Saprolegniomycetes</taxon>
        <taxon>Saprolegniales</taxon>
        <taxon>Achlyaceae</taxon>
        <taxon>Thraustotheca</taxon>
    </lineage>
</organism>
<dbReference type="PANTHER" id="PTHR19229">
    <property type="entry name" value="ATP-BINDING CASSETTE TRANSPORTER SUBFAMILY A ABCA"/>
    <property type="match status" value="1"/>
</dbReference>
<evidence type="ECO:0000256" key="4">
    <source>
        <dbReference type="ARBA" id="ARBA00023136"/>
    </source>
</evidence>
<accession>A0A1V9YE21</accession>